<evidence type="ECO:0000256" key="4">
    <source>
        <dbReference type="ARBA" id="ARBA00022827"/>
    </source>
</evidence>
<comment type="similarity">
    <text evidence="6">Belongs to the methylenetetrahydrofolate reductase family.</text>
</comment>
<dbReference type="SUPFAM" id="SSF51730">
    <property type="entry name" value="FAD-linked oxidoreductase"/>
    <property type="match status" value="1"/>
</dbReference>
<dbReference type="Gene3D" id="3.20.20.220">
    <property type="match status" value="1"/>
</dbReference>
<proteinExistence type="inferred from homology"/>
<comment type="pathway">
    <text evidence="2 6">One-carbon metabolism; tetrahydrofolate interconversion.</text>
</comment>
<dbReference type="Pfam" id="PF02219">
    <property type="entry name" value="MTHFR"/>
    <property type="match status" value="1"/>
</dbReference>
<dbReference type="GO" id="GO:0035999">
    <property type="term" value="P:tetrahydrofolate interconversion"/>
    <property type="evidence" value="ECO:0007669"/>
    <property type="project" value="UniProtKB-UniPathway"/>
</dbReference>
<reference evidence="8" key="1">
    <citation type="submission" date="2016-04" db="EMBL/GenBank/DDBJ databases">
        <authorList>
            <person name="Tagini F."/>
        </authorList>
    </citation>
    <scope>NUCLEOTIDE SEQUENCE [LARGE SCALE GENOMIC DNA]</scope>
    <source>
        <strain evidence="8">CHUV0807</strain>
    </source>
</reference>
<name>A0A1C3HNT8_9GAMM</name>
<dbReference type="InterPro" id="IPR003171">
    <property type="entry name" value="Mehydrof_redctse-like"/>
</dbReference>
<comment type="cofactor">
    <cofactor evidence="1 6">
        <name>FAD</name>
        <dbReference type="ChEBI" id="CHEBI:57692"/>
    </cofactor>
</comment>
<evidence type="ECO:0000256" key="3">
    <source>
        <dbReference type="ARBA" id="ARBA00022630"/>
    </source>
</evidence>
<dbReference type="RefSeq" id="WP_079539337.1">
    <property type="nucleotide sequence ID" value="NZ_CP171111.1"/>
</dbReference>
<evidence type="ECO:0000313" key="7">
    <source>
        <dbReference type="EMBL" id="SAY62962.1"/>
    </source>
</evidence>
<keyword evidence="3 6" id="KW-0285">Flavoprotein</keyword>
<dbReference type="GO" id="GO:0006555">
    <property type="term" value="P:methionine metabolic process"/>
    <property type="evidence" value="ECO:0007669"/>
    <property type="project" value="InterPro"/>
</dbReference>
<evidence type="ECO:0000256" key="6">
    <source>
        <dbReference type="RuleBase" id="RU003862"/>
    </source>
</evidence>
<evidence type="ECO:0000313" key="8">
    <source>
        <dbReference type="Proteomes" id="UP000190837"/>
    </source>
</evidence>
<keyword evidence="5 6" id="KW-0560">Oxidoreductase</keyword>
<dbReference type="AlphaFoldDB" id="A0A1C3HNT8"/>
<dbReference type="InterPro" id="IPR029041">
    <property type="entry name" value="FAD-linked_oxidoreductase-like"/>
</dbReference>
<accession>A0A1C3HNT8</accession>
<organism evidence="7 8">
    <name type="scientific">Cardiobacterium hominis</name>
    <dbReference type="NCBI Taxonomy" id="2718"/>
    <lineage>
        <taxon>Bacteria</taxon>
        <taxon>Pseudomonadati</taxon>
        <taxon>Pseudomonadota</taxon>
        <taxon>Gammaproteobacteria</taxon>
        <taxon>Cardiobacteriales</taxon>
        <taxon>Cardiobacteriaceae</taxon>
        <taxon>Cardiobacterium</taxon>
    </lineage>
</organism>
<evidence type="ECO:0000256" key="2">
    <source>
        <dbReference type="ARBA" id="ARBA00004777"/>
    </source>
</evidence>
<dbReference type="Proteomes" id="UP000190837">
    <property type="component" value="Unassembled WGS sequence"/>
</dbReference>
<evidence type="ECO:0000256" key="1">
    <source>
        <dbReference type="ARBA" id="ARBA00001974"/>
    </source>
</evidence>
<dbReference type="EMBL" id="FKLO01000018">
    <property type="protein sequence ID" value="SAY62962.1"/>
    <property type="molecule type" value="Genomic_DNA"/>
</dbReference>
<protein>
    <recommendedName>
        <fullName evidence="6">Methylenetetrahydrofolate reductase</fullName>
    </recommendedName>
</protein>
<evidence type="ECO:0000256" key="5">
    <source>
        <dbReference type="ARBA" id="ARBA00023002"/>
    </source>
</evidence>
<dbReference type="UniPathway" id="UPA00193"/>
<gene>
    <name evidence="7" type="ORF">CHUV0807_0417</name>
</gene>
<sequence length="296" mass="32993">MTITPEDLQALIRDYSIEITPKAAQKIGDFRPWLTEGTQVYVPNLRGTKISDCIDTCELLQNQHMCAVPHIVLRNYRSEDELRQTLDHVQALGIDRILLLAGAASQPLGPYDSVMSMLKTGLLQHYRFAHIGFAGHPEGAADIPRADQEAAEAQKQGYALTYPGDYAFITQFCFQMPPIAAWLEHLQARQITLPVHIGIPGVASLQSLLRHAQACGIGSSMSFLWKNARNVRKLMSLSTPDKLLCDLAAHRRDHPDSALRQLHFYPLGGFETTINWLRAIEAGRITLTAEGFTTHE</sequence>
<keyword evidence="4 6" id="KW-0274">FAD</keyword>
<dbReference type="GO" id="GO:0004489">
    <property type="term" value="F:methylenetetrahydrofolate reductase [NAD(P)H] activity"/>
    <property type="evidence" value="ECO:0007669"/>
    <property type="project" value="InterPro"/>
</dbReference>